<evidence type="ECO:0000256" key="7">
    <source>
        <dbReference type="ARBA" id="ARBA00023098"/>
    </source>
</evidence>
<keyword evidence="6 10" id="KW-1133">Transmembrane helix</keyword>
<keyword evidence="3 10" id="KW-0808">Transferase</keyword>
<feature type="transmembrane region" description="Helical" evidence="10">
    <location>
        <begin position="223"/>
        <end position="240"/>
    </location>
</feature>
<evidence type="ECO:0000256" key="9">
    <source>
        <dbReference type="ARBA" id="ARBA00023160"/>
    </source>
</evidence>
<evidence type="ECO:0000313" key="11">
    <source>
        <dbReference type="EMBL" id="CAH1401414.1"/>
    </source>
</evidence>
<keyword evidence="5 10" id="KW-0276">Fatty acid metabolism</keyword>
<dbReference type="PANTHER" id="PTHR11157">
    <property type="entry name" value="FATTY ACID ACYL TRANSFERASE-RELATED"/>
    <property type="match status" value="1"/>
</dbReference>
<dbReference type="OrthoDB" id="6624222at2759"/>
<keyword evidence="7 10" id="KW-0443">Lipid metabolism</keyword>
<evidence type="ECO:0000256" key="4">
    <source>
        <dbReference type="ARBA" id="ARBA00022692"/>
    </source>
</evidence>
<proteinExistence type="inferred from homology"/>
<dbReference type="GO" id="GO:0019367">
    <property type="term" value="P:fatty acid elongation, saturated fatty acid"/>
    <property type="evidence" value="ECO:0007669"/>
    <property type="project" value="TreeGrafter"/>
</dbReference>
<dbReference type="Pfam" id="PF01151">
    <property type="entry name" value="ELO"/>
    <property type="match status" value="1"/>
</dbReference>
<feature type="transmembrane region" description="Helical" evidence="10">
    <location>
        <begin position="252"/>
        <end position="273"/>
    </location>
</feature>
<dbReference type="GO" id="GO:0034625">
    <property type="term" value="P:fatty acid elongation, monounsaturated fatty acid"/>
    <property type="evidence" value="ECO:0007669"/>
    <property type="project" value="TreeGrafter"/>
</dbReference>
<evidence type="ECO:0000313" key="12">
    <source>
        <dbReference type="Proteomes" id="UP001152798"/>
    </source>
</evidence>
<comment type="subcellular location">
    <subcellularLocation>
        <location evidence="1">Membrane</location>
        <topology evidence="1">Multi-pass membrane protein</topology>
    </subcellularLocation>
</comment>
<keyword evidence="12" id="KW-1185">Reference proteome</keyword>
<reference evidence="11" key="1">
    <citation type="submission" date="2022-01" db="EMBL/GenBank/DDBJ databases">
        <authorList>
            <person name="King R."/>
        </authorList>
    </citation>
    <scope>NUCLEOTIDE SEQUENCE</scope>
</reference>
<evidence type="ECO:0000256" key="10">
    <source>
        <dbReference type="RuleBase" id="RU361115"/>
    </source>
</evidence>
<keyword evidence="9 10" id="KW-0275">Fatty acid biosynthesis</keyword>
<feature type="transmembrane region" description="Helical" evidence="10">
    <location>
        <begin position="160"/>
        <end position="181"/>
    </location>
</feature>
<keyword evidence="2 10" id="KW-0444">Lipid biosynthesis</keyword>
<keyword evidence="4 10" id="KW-0812">Transmembrane</keyword>
<dbReference type="AlphaFoldDB" id="A0A9P0HG29"/>
<evidence type="ECO:0000256" key="5">
    <source>
        <dbReference type="ARBA" id="ARBA00022832"/>
    </source>
</evidence>
<dbReference type="GO" id="GO:0042761">
    <property type="term" value="P:very long-chain fatty acid biosynthetic process"/>
    <property type="evidence" value="ECO:0007669"/>
    <property type="project" value="TreeGrafter"/>
</dbReference>
<sequence length="282" mass="34295">MYSRIPFQLQLQCEVMELIGNIYRNNTFPYGPRVEDHYPSLFLKFHHVFITMMLYILLVKVFGPMIMRKRKPFSLKIIMMAYNLSQVLLNFYLLHKAILYWHSWIPKFWNHVCNPISETMGFTEENKMTYMQMMYYFYLTKLVDLLDTVFFVLRKKQSQVTFLHIFHHTSMVFNMWVSLIYLREEVISIFGIMNGTVHVIMYMYYFLAAFGPGIQKYLWWKKYLTKLQLVQFVIMIAISVKVKLIDCDCNPWFWTMWSFSVTVYFILFVHFYVTSYRKVKKV</sequence>
<evidence type="ECO:0000256" key="1">
    <source>
        <dbReference type="ARBA" id="ARBA00004141"/>
    </source>
</evidence>
<dbReference type="GO" id="GO:0030148">
    <property type="term" value="P:sphingolipid biosynthetic process"/>
    <property type="evidence" value="ECO:0007669"/>
    <property type="project" value="TreeGrafter"/>
</dbReference>
<dbReference type="Proteomes" id="UP001152798">
    <property type="component" value="Chromosome 5"/>
</dbReference>
<dbReference type="InterPro" id="IPR002076">
    <property type="entry name" value="ELO_fam"/>
</dbReference>
<evidence type="ECO:0000256" key="8">
    <source>
        <dbReference type="ARBA" id="ARBA00023136"/>
    </source>
</evidence>
<evidence type="ECO:0000256" key="2">
    <source>
        <dbReference type="ARBA" id="ARBA00022516"/>
    </source>
</evidence>
<dbReference type="GO" id="GO:0034626">
    <property type="term" value="P:fatty acid elongation, polyunsaturated fatty acid"/>
    <property type="evidence" value="ECO:0007669"/>
    <property type="project" value="TreeGrafter"/>
</dbReference>
<name>A0A9P0HG29_NEZVI</name>
<protein>
    <recommendedName>
        <fullName evidence="10">Elongation of very long chain fatty acids protein</fullName>
        <ecNumber evidence="10">2.3.1.199</ecNumber>
    </recommendedName>
    <alternativeName>
        <fullName evidence="10">Very-long-chain 3-oxoacyl-CoA synthase</fullName>
    </alternativeName>
</protein>
<accession>A0A9P0HG29</accession>
<comment type="similarity">
    <text evidence="10">Belongs to the ELO family.</text>
</comment>
<organism evidence="11 12">
    <name type="scientific">Nezara viridula</name>
    <name type="common">Southern green stink bug</name>
    <name type="synonym">Cimex viridulus</name>
    <dbReference type="NCBI Taxonomy" id="85310"/>
    <lineage>
        <taxon>Eukaryota</taxon>
        <taxon>Metazoa</taxon>
        <taxon>Ecdysozoa</taxon>
        <taxon>Arthropoda</taxon>
        <taxon>Hexapoda</taxon>
        <taxon>Insecta</taxon>
        <taxon>Pterygota</taxon>
        <taxon>Neoptera</taxon>
        <taxon>Paraneoptera</taxon>
        <taxon>Hemiptera</taxon>
        <taxon>Heteroptera</taxon>
        <taxon>Panheteroptera</taxon>
        <taxon>Pentatomomorpha</taxon>
        <taxon>Pentatomoidea</taxon>
        <taxon>Pentatomidae</taxon>
        <taxon>Pentatominae</taxon>
        <taxon>Nezara</taxon>
    </lineage>
</organism>
<dbReference type="EMBL" id="OV725081">
    <property type="protein sequence ID" value="CAH1401414.1"/>
    <property type="molecule type" value="Genomic_DNA"/>
</dbReference>
<feature type="transmembrane region" description="Helical" evidence="10">
    <location>
        <begin position="45"/>
        <end position="63"/>
    </location>
</feature>
<dbReference type="GO" id="GO:0005789">
    <property type="term" value="C:endoplasmic reticulum membrane"/>
    <property type="evidence" value="ECO:0007669"/>
    <property type="project" value="TreeGrafter"/>
</dbReference>
<dbReference type="PANTHER" id="PTHR11157:SF126">
    <property type="entry name" value="ELONGATION OF VERY LONG CHAIN FATTY ACIDS PROTEIN"/>
    <property type="match status" value="1"/>
</dbReference>
<feature type="transmembrane region" description="Helical" evidence="10">
    <location>
        <begin position="187"/>
        <end position="211"/>
    </location>
</feature>
<feature type="transmembrane region" description="Helical" evidence="10">
    <location>
        <begin position="135"/>
        <end position="153"/>
    </location>
</feature>
<dbReference type="GO" id="GO:0009922">
    <property type="term" value="F:fatty acid elongase activity"/>
    <property type="evidence" value="ECO:0007669"/>
    <property type="project" value="UniProtKB-EC"/>
</dbReference>
<keyword evidence="8 10" id="KW-0472">Membrane</keyword>
<dbReference type="EC" id="2.3.1.199" evidence="10"/>
<gene>
    <name evidence="11" type="ORF">NEZAVI_LOCUS10440</name>
</gene>
<evidence type="ECO:0000256" key="6">
    <source>
        <dbReference type="ARBA" id="ARBA00022989"/>
    </source>
</evidence>
<evidence type="ECO:0000256" key="3">
    <source>
        <dbReference type="ARBA" id="ARBA00022679"/>
    </source>
</evidence>
<comment type="catalytic activity">
    <reaction evidence="10">
        <text>a very-long-chain acyl-CoA + malonyl-CoA + H(+) = a very-long-chain 3-oxoacyl-CoA + CO2 + CoA</text>
        <dbReference type="Rhea" id="RHEA:32727"/>
        <dbReference type="ChEBI" id="CHEBI:15378"/>
        <dbReference type="ChEBI" id="CHEBI:16526"/>
        <dbReference type="ChEBI" id="CHEBI:57287"/>
        <dbReference type="ChEBI" id="CHEBI:57384"/>
        <dbReference type="ChEBI" id="CHEBI:90725"/>
        <dbReference type="ChEBI" id="CHEBI:90736"/>
        <dbReference type="EC" id="2.3.1.199"/>
    </reaction>
</comment>